<gene>
    <name evidence="2" type="ORF">GCM10008938_11730</name>
</gene>
<evidence type="ECO:0000259" key="1">
    <source>
        <dbReference type="Pfam" id="PF04480"/>
    </source>
</evidence>
<accession>A0ABQ2CWC6</accession>
<proteinExistence type="predicted"/>
<evidence type="ECO:0000313" key="3">
    <source>
        <dbReference type="Proteomes" id="UP000632222"/>
    </source>
</evidence>
<comment type="caution">
    <text evidence="2">The sequence shown here is derived from an EMBL/GenBank/DDBJ whole genome shotgun (WGS) entry which is preliminary data.</text>
</comment>
<dbReference type="InterPro" id="IPR047216">
    <property type="entry name" value="Endonuclease_DUF559_bact"/>
</dbReference>
<evidence type="ECO:0000313" key="2">
    <source>
        <dbReference type="EMBL" id="GGJ27271.1"/>
    </source>
</evidence>
<dbReference type="PANTHER" id="PTHR38590">
    <property type="entry name" value="BLL0828 PROTEIN"/>
    <property type="match status" value="1"/>
</dbReference>
<dbReference type="CDD" id="cd01038">
    <property type="entry name" value="Endonuclease_DUF559"/>
    <property type="match status" value="1"/>
</dbReference>
<dbReference type="Gene3D" id="3.40.960.10">
    <property type="entry name" value="VSR Endonuclease"/>
    <property type="match status" value="1"/>
</dbReference>
<dbReference type="InterPro" id="IPR007569">
    <property type="entry name" value="DUF559"/>
</dbReference>
<dbReference type="Proteomes" id="UP000632222">
    <property type="component" value="Unassembled WGS sequence"/>
</dbReference>
<feature type="domain" description="DUF559" evidence="1">
    <location>
        <begin position="56"/>
        <end position="159"/>
    </location>
</feature>
<protein>
    <recommendedName>
        <fullName evidence="1">DUF559 domain-containing protein</fullName>
    </recommendedName>
</protein>
<name>A0ABQ2CWC6_9DEIO</name>
<dbReference type="SUPFAM" id="SSF52980">
    <property type="entry name" value="Restriction endonuclease-like"/>
    <property type="match status" value="1"/>
</dbReference>
<dbReference type="EMBL" id="BMOD01000003">
    <property type="protein sequence ID" value="GGJ27271.1"/>
    <property type="molecule type" value="Genomic_DNA"/>
</dbReference>
<keyword evidence="3" id="KW-1185">Reference proteome</keyword>
<reference evidence="3" key="1">
    <citation type="journal article" date="2019" name="Int. J. Syst. Evol. Microbiol.">
        <title>The Global Catalogue of Microorganisms (GCM) 10K type strain sequencing project: providing services to taxonomists for standard genome sequencing and annotation.</title>
        <authorList>
            <consortium name="The Broad Institute Genomics Platform"/>
            <consortium name="The Broad Institute Genome Sequencing Center for Infectious Disease"/>
            <person name="Wu L."/>
            <person name="Ma J."/>
        </authorList>
    </citation>
    <scope>NUCLEOTIDE SEQUENCE [LARGE SCALE GENOMIC DNA]</scope>
    <source>
        <strain evidence="3">JCM 14370</strain>
    </source>
</reference>
<dbReference type="PANTHER" id="PTHR38590:SF1">
    <property type="entry name" value="BLL0828 PROTEIN"/>
    <property type="match status" value="1"/>
</dbReference>
<sequence length="178" mass="20655">MQEAQTRRIETQVRRNIQRDLPVSTSGILGMQKRPEAQYPEHMGQSRWYRNYNPALNQRAQRMRWKSTPAESLLWNGVLKHLPVRFLRQRVIGNYIADFYCARLRLIIEVDGAQHYTPEGLAYDAIRTAFFEGQGIRVIRFTNREVMRSLPVVKGKIEALVEDPPLHALLASDPLEKG</sequence>
<dbReference type="Pfam" id="PF04480">
    <property type="entry name" value="DUF559"/>
    <property type="match status" value="1"/>
</dbReference>
<organism evidence="2 3">
    <name type="scientific">Deinococcus roseus</name>
    <dbReference type="NCBI Taxonomy" id="392414"/>
    <lineage>
        <taxon>Bacteria</taxon>
        <taxon>Thermotogati</taxon>
        <taxon>Deinococcota</taxon>
        <taxon>Deinococci</taxon>
        <taxon>Deinococcales</taxon>
        <taxon>Deinococcaceae</taxon>
        <taxon>Deinococcus</taxon>
    </lineage>
</organism>
<dbReference type="InterPro" id="IPR011335">
    <property type="entry name" value="Restrct_endonuc-II-like"/>
</dbReference>